<sequence length="408" mass="45917">MKGSVCSESRYVIDIDVSPMESGEEGGVCFDGVATPIEQWESILFSLNDSGRYRRTVGSIAGSCLLAATLLLTSMNQAACLISLDIVEDGILALAKVEEAFTQEWETKEAVKQVCELCSFQSLSDTLDASDDETDENRLLPAMNKIWPFLVACLRNKNPLAVRKCAGMISNVVQICGGDFFSGRFYTDGPHFWKLLSTSPFQTKPISKQERTPLQLLRKIKGALQRWNSVQWRSWASRGGFIVNSLFGMANVNFPRFVSVCDRMDCTEFRLQDATISRLRAMLENNNDAIQDADHREDAIRRQLEQLQGLFDARLDEVRDRPRNGLVLRTGNCVRALSRAFDYRGVGGNFRYRVGRSLNPVHSEAIYREARQWNIPLPVWAEKSDFIMDVVTNQAGIPIVYEQIPYGG</sequence>
<dbReference type="GO" id="GO:0005737">
    <property type="term" value="C:cytoplasm"/>
    <property type="evidence" value="ECO:0007669"/>
    <property type="project" value="TreeGrafter"/>
</dbReference>
<gene>
    <name evidence="2" type="ORF">RHGRI_024364</name>
</gene>
<evidence type="ECO:0000313" key="2">
    <source>
        <dbReference type="EMBL" id="KAG5536906.1"/>
    </source>
</evidence>
<protein>
    <recommendedName>
        <fullName evidence="1">TTI1 C-terminal TPR domain-containing protein</fullName>
    </recommendedName>
</protein>
<proteinExistence type="predicted"/>
<feature type="domain" description="TTI1 C-terminal TPR" evidence="1">
    <location>
        <begin position="70"/>
        <end position="209"/>
    </location>
</feature>
<dbReference type="InterPro" id="IPR052587">
    <property type="entry name" value="TELO2-interacting_protein_1"/>
</dbReference>
<dbReference type="Pfam" id="PF24181">
    <property type="entry name" value="TPR_TTI1_C"/>
    <property type="match status" value="1"/>
</dbReference>
<dbReference type="PANTHER" id="PTHR18460">
    <property type="entry name" value="TEL2 INTERACTING PROTEIN 1 TTI1 FAMILY MEMBER"/>
    <property type="match status" value="1"/>
</dbReference>
<name>A0AAV6J793_9ERIC</name>
<dbReference type="InterPro" id="IPR057567">
    <property type="entry name" value="TPR_TTI1_C"/>
</dbReference>
<organism evidence="2 3">
    <name type="scientific">Rhododendron griersonianum</name>
    <dbReference type="NCBI Taxonomy" id="479676"/>
    <lineage>
        <taxon>Eukaryota</taxon>
        <taxon>Viridiplantae</taxon>
        <taxon>Streptophyta</taxon>
        <taxon>Embryophyta</taxon>
        <taxon>Tracheophyta</taxon>
        <taxon>Spermatophyta</taxon>
        <taxon>Magnoliopsida</taxon>
        <taxon>eudicotyledons</taxon>
        <taxon>Gunneridae</taxon>
        <taxon>Pentapetalae</taxon>
        <taxon>asterids</taxon>
        <taxon>Ericales</taxon>
        <taxon>Ericaceae</taxon>
        <taxon>Ericoideae</taxon>
        <taxon>Rhodoreae</taxon>
        <taxon>Rhododendron</taxon>
    </lineage>
</organism>
<evidence type="ECO:0000259" key="1">
    <source>
        <dbReference type="Pfam" id="PF24181"/>
    </source>
</evidence>
<dbReference type="AlphaFoldDB" id="A0AAV6J793"/>
<dbReference type="EMBL" id="JACTNZ010000008">
    <property type="protein sequence ID" value="KAG5536906.1"/>
    <property type="molecule type" value="Genomic_DNA"/>
</dbReference>
<reference evidence="2" key="1">
    <citation type="submission" date="2020-08" db="EMBL/GenBank/DDBJ databases">
        <title>Plant Genome Project.</title>
        <authorList>
            <person name="Zhang R.-G."/>
        </authorList>
    </citation>
    <scope>NUCLEOTIDE SEQUENCE</scope>
    <source>
        <strain evidence="2">WSP0</strain>
        <tissue evidence="2">Leaf</tissue>
    </source>
</reference>
<evidence type="ECO:0000313" key="3">
    <source>
        <dbReference type="Proteomes" id="UP000823749"/>
    </source>
</evidence>
<dbReference type="Proteomes" id="UP000823749">
    <property type="component" value="Chromosome 8"/>
</dbReference>
<accession>A0AAV6J793</accession>
<comment type="caution">
    <text evidence="2">The sequence shown here is derived from an EMBL/GenBank/DDBJ whole genome shotgun (WGS) entry which is preliminary data.</text>
</comment>
<keyword evidence="3" id="KW-1185">Reference proteome</keyword>
<dbReference type="PANTHER" id="PTHR18460:SF3">
    <property type="entry name" value="TELO2-INTERACTING PROTEIN 1 HOMOLOG"/>
    <property type="match status" value="1"/>
</dbReference>